<evidence type="ECO:0000313" key="1">
    <source>
        <dbReference type="EMBL" id="OMO64329.1"/>
    </source>
</evidence>
<comment type="caution">
    <text evidence="1">The sequence shown here is derived from an EMBL/GenBank/DDBJ whole genome shotgun (WGS) entry which is preliminary data.</text>
</comment>
<reference evidence="1 2" key="1">
    <citation type="submission" date="2013-09" db="EMBL/GenBank/DDBJ databases">
        <title>Corchorus capsularis genome sequencing.</title>
        <authorList>
            <person name="Alam M."/>
            <person name="Haque M.S."/>
            <person name="Islam M.S."/>
            <person name="Emdad E.M."/>
            <person name="Islam M.M."/>
            <person name="Ahmed B."/>
            <person name="Halim A."/>
            <person name="Hossen Q.M.M."/>
            <person name="Hossain M.Z."/>
            <person name="Ahmed R."/>
            <person name="Khan M.M."/>
            <person name="Islam R."/>
            <person name="Rashid M.M."/>
            <person name="Khan S.A."/>
            <person name="Rahman M.S."/>
            <person name="Alam M."/>
        </authorList>
    </citation>
    <scope>NUCLEOTIDE SEQUENCE [LARGE SCALE GENOMIC DNA]</scope>
    <source>
        <strain evidence="2">cv. CVL-1</strain>
        <tissue evidence="1">Whole seedling</tissue>
    </source>
</reference>
<dbReference type="EMBL" id="AWWV01012818">
    <property type="protein sequence ID" value="OMO64329.1"/>
    <property type="molecule type" value="Genomic_DNA"/>
</dbReference>
<dbReference type="OrthoDB" id="690771at2759"/>
<dbReference type="PANTHER" id="PTHR33978:SF18">
    <property type="entry name" value="OS01G0656300 PROTEIN"/>
    <property type="match status" value="1"/>
</dbReference>
<keyword evidence="2" id="KW-1185">Reference proteome</keyword>
<protein>
    <submittedName>
        <fullName evidence="1">Uncharacterized protein</fullName>
    </submittedName>
</protein>
<dbReference type="OMA" id="AASIWDC"/>
<dbReference type="PANTHER" id="PTHR33978">
    <property type="entry name" value="SERINE/THREONINE-KINASE"/>
    <property type="match status" value="1"/>
</dbReference>
<sequence length="136" mass="15269">MNKLSETNEKQDEEATAFAIWDCGSPLYDSYELASLSHLIERHLMKLPPSLGGSKRLTARFSHHPFDVTPATATISVSTSKTRAKESSSSSLISSFGEFLGSKFWKRRRFGTSKDKPKRLKTRLCCFCNKVGYGKK</sequence>
<accession>A0A1R3H1W3</accession>
<proteinExistence type="predicted"/>
<dbReference type="Gramene" id="OMO64329">
    <property type="protein sequence ID" value="OMO64329"/>
    <property type="gene ID" value="CCACVL1_21849"/>
</dbReference>
<evidence type="ECO:0000313" key="2">
    <source>
        <dbReference type="Proteomes" id="UP000188268"/>
    </source>
</evidence>
<dbReference type="Proteomes" id="UP000188268">
    <property type="component" value="Unassembled WGS sequence"/>
</dbReference>
<name>A0A1R3H1W3_COCAP</name>
<dbReference type="AlphaFoldDB" id="A0A1R3H1W3"/>
<gene>
    <name evidence="1" type="ORF">CCACVL1_21849</name>
</gene>
<organism evidence="1 2">
    <name type="scientific">Corchorus capsularis</name>
    <name type="common">Jute</name>
    <dbReference type="NCBI Taxonomy" id="210143"/>
    <lineage>
        <taxon>Eukaryota</taxon>
        <taxon>Viridiplantae</taxon>
        <taxon>Streptophyta</taxon>
        <taxon>Embryophyta</taxon>
        <taxon>Tracheophyta</taxon>
        <taxon>Spermatophyta</taxon>
        <taxon>Magnoliopsida</taxon>
        <taxon>eudicotyledons</taxon>
        <taxon>Gunneridae</taxon>
        <taxon>Pentapetalae</taxon>
        <taxon>rosids</taxon>
        <taxon>malvids</taxon>
        <taxon>Malvales</taxon>
        <taxon>Malvaceae</taxon>
        <taxon>Grewioideae</taxon>
        <taxon>Apeibeae</taxon>
        <taxon>Corchorus</taxon>
    </lineage>
</organism>